<proteinExistence type="predicted"/>
<dbReference type="PANTHER" id="PTHR41930:SF1">
    <property type="entry name" value="DEPHOSPHO-COA KINASE"/>
    <property type="match status" value="1"/>
</dbReference>
<evidence type="ECO:0000313" key="2">
    <source>
        <dbReference type="Proteomes" id="UP000701698"/>
    </source>
</evidence>
<protein>
    <submittedName>
        <fullName evidence="1">AAA family ATPase</fullName>
    </submittedName>
</protein>
<gene>
    <name evidence="1" type="ORF">KC571_00630</name>
</gene>
<name>A0A955LGA8_UNCKA</name>
<dbReference type="Pfam" id="PF13238">
    <property type="entry name" value="AAA_18"/>
    <property type="match status" value="1"/>
</dbReference>
<reference evidence="1" key="1">
    <citation type="submission" date="2020-04" db="EMBL/GenBank/DDBJ databases">
        <authorList>
            <person name="Zhang T."/>
        </authorList>
    </citation>
    <scope>NUCLEOTIDE SEQUENCE</scope>
    <source>
        <strain evidence="1">HKST-UBA01</strain>
    </source>
</reference>
<organism evidence="1 2">
    <name type="scientific">candidate division WWE3 bacterium</name>
    <dbReference type="NCBI Taxonomy" id="2053526"/>
    <lineage>
        <taxon>Bacteria</taxon>
        <taxon>Katanobacteria</taxon>
    </lineage>
</organism>
<reference evidence="1" key="2">
    <citation type="journal article" date="2021" name="Microbiome">
        <title>Successional dynamics and alternative stable states in a saline activated sludge microbial community over 9 years.</title>
        <authorList>
            <person name="Wang Y."/>
            <person name="Ye J."/>
            <person name="Ju F."/>
            <person name="Liu L."/>
            <person name="Boyd J.A."/>
            <person name="Deng Y."/>
            <person name="Parks D.H."/>
            <person name="Jiang X."/>
            <person name="Yin X."/>
            <person name="Woodcroft B.J."/>
            <person name="Tyson G.W."/>
            <person name="Hugenholtz P."/>
            <person name="Polz M.F."/>
            <person name="Zhang T."/>
        </authorList>
    </citation>
    <scope>NUCLEOTIDE SEQUENCE</scope>
    <source>
        <strain evidence="1">HKST-UBA01</strain>
    </source>
</reference>
<dbReference type="InterPro" id="IPR027417">
    <property type="entry name" value="P-loop_NTPase"/>
</dbReference>
<sequence length="180" mass="20465">MKIIGITGQASSGKDTVAEYLEKKHLFKHISLSDLIRDYISEHNLGESTRPKMKEVGDNLRQTMGPDALARIALAKNTDDNLVISAVRHPEEALTIKKHGGEIWSVVSKLETRYDRTLQRNRTGDQLSYAEFLEQEQKEQQNKTEYELNLAKTIGLADRTIHNDGTLEDLYQTINTILKE</sequence>
<accession>A0A955LGA8</accession>
<dbReference type="Proteomes" id="UP000701698">
    <property type="component" value="Unassembled WGS sequence"/>
</dbReference>
<dbReference type="SUPFAM" id="SSF52540">
    <property type="entry name" value="P-loop containing nucleoside triphosphate hydrolases"/>
    <property type="match status" value="1"/>
</dbReference>
<comment type="caution">
    <text evidence="1">The sequence shown here is derived from an EMBL/GenBank/DDBJ whole genome shotgun (WGS) entry which is preliminary data.</text>
</comment>
<dbReference type="AlphaFoldDB" id="A0A955LGA8"/>
<dbReference type="PANTHER" id="PTHR41930">
    <property type="entry name" value="UPF0200 PROTEIN MJ1399"/>
    <property type="match status" value="1"/>
</dbReference>
<dbReference type="Gene3D" id="3.40.50.300">
    <property type="entry name" value="P-loop containing nucleotide triphosphate hydrolases"/>
    <property type="match status" value="1"/>
</dbReference>
<evidence type="ECO:0000313" key="1">
    <source>
        <dbReference type="EMBL" id="MCA9389888.1"/>
    </source>
</evidence>
<dbReference type="EMBL" id="JAGQKX010000008">
    <property type="protein sequence ID" value="MCA9389888.1"/>
    <property type="molecule type" value="Genomic_DNA"/>
</dbReference>